<sequence>MGCCRSRSHERTTSSDLIQDRILPTQLFGQEKNSTADACDSDSSFERSEHLGEGLSPEQLWLEQGRRQERQEKRRRRAKREVKVLPGSLADCDNMVECYSSASLDENYTLCERIGKGSYSSVSRCVHVHSGTEHALKSILRRRAPSAEQLQEELEITKLLGAQDGNTDLQHPNIVQLFDVYEDSSSVHLVLELCRGGQLMSLLARLPDSESLPDEVAARLARQMASSLQHLHSRSIAHRDLKPENFMAADHDEGGNNNSNNNSSKLAVATLKMIDFGLSRRFVPGQPMKTLACTSHYVAPEVLEGQYTESCDLWSLGVSIYVLLCRSLPFAAEGEAEVLRKVRAGSYSQDTAAWAAASGQAKSLVSSLLERDVALRPTADEVLLHPWLSIACNN</sequence>
<evidence type="ECO:0000313" key="8">
    <source>
        <dbReference type="EMBL" id="CAE8594824.1"/>
    </source>
</evidence>
<evidence type="ECO:0000256" key="5">
    <source>
        <dbReference type="ARBA" id="ARBA00022840"/>
    </source>
</evidence>
<dbReference type="Pfam" id="PF00069">
    <property type="entry name" value="Pkinase"/>
    <property type="match status" value="1"/>
</dbReference>
<keyword evidence="4" id="KW-0418">Kinase</keyword>
<dbReference type="SMART" id="SM00220">
    <property type="entry name" value="S_TKc"/>
    <property type="match status" value="1"/>
</dbReference>
<feature type="region of interest" description="Disordered" evidence="6">
    <location>
        <begin position="1"/>
        <end position="20"/>
    </location>
</feature>
<comment type="caution">
    <text evidence="8">The sequence shown here is derived from an EMBL/GenBank/DDBJ whole genome shotgun (WGS) entry which is preliminary data.</text>
</comment>
<dbReference type="Proteomes" id="UP000654075">
    <property type="component" value="Unassembled WGS sequence"/>
</dbReference>
<feature type="domain" description="Protein kinase" evidence="7">
    <location>
        <begin position="108"/>
        <end position="388"/>
    </location>
</feature>
<keyword evidence="9" id="KW-1185">Reference proteome</keyword>
<evidence type="ECO:0000256" key="4">
    <source>
        <dbReference type="ARBA" id="ARBA00022777"/>
    </source>
</evidence>
<reference evidence="8" key="1">
    <citation type="submission" date="2021-02" db="EMBL/GenBank/DDBJ databases">
        <authorList>
            <person name="Dougan E. K."/>
            <person name="Rhodes N."/>
            <person name="Thang M."/>
            <person name="Chan C."/>
        </authorList>
    </citation>
    <scope>NUCLEOTIDE SEQUENCE</scope>
</reference>
<proteinExistence type="predicted"/>
<keyword evidence="1" id="KW-0723">Serine/threonine-protein kinase</keyword>
<evidence type="ECO:0000256" key="6">
    <source>
        <dbReference type="SAM" id="MobiDB-lite"/>
    </source>
</evidence>
<keyword evidence="2" id="KW-0808">Transferase</keyword>
<dbReference type="OrthoDB" id="504170at2759"/>
<evidence type="ECO:0000313" key="9">
    <source>
        <dbReference type="Proteomes" id="UP000654075"/>
    </source>
</evidence>
<dbReference type="SUPFAM" id="SSF56112">
    <property type="entry name" value="Protein kinase-like (PK-like)"/>
    <property type="match status" value="1"/>
</dbReference>
<dbReference type="GO" id="GO:0005524">
    <property type="term" value="F:ATP binding"/>
    <property type="evidence" value="ECO:0007669"/>
    <property type="project" value="UniProtKB-KW"/>
</dbReference>
<accession>A0A813E3L4</accession>
<feature type="region of interest" description="Disordered" evidence="6">
    <location>
        <begin position="31"/>
        <end position="79"/>
    </location>
</feature>
<dbReference type="Gene3D" id="1.10.510.10">
    <property type="entry name" value="Transferase(Phosphotransferase) domain 1"/>
    <property type="match status" value="1"/>
</dbReference>
<dbReference type="Gene3D" id="3.30.200.20">
    <property type="entry name" value="Phosphorylase Kinase, domain 1"/>
    <property type="match status" value="1"/>
</dbReference>
<evidence type="ECO:0000256" key="2">
    <source>
        <dbReference type="ARBA" id="ARBA00022679"/>
    </source>
</evidence>
<organism evidence="8 9">
    <name type="scientific">Polarella glacialis</name>
    <name type="common">Dinoflagellate</name>
    <dbReference type="NCBI Taxonomy" id="89957"/>
    <lineage>
        <taxon>Eukaryota</taxon>
        <taxon>Sar</taxon>
        <taxon>Alveolata</taxon>
        <taxon>Dinophyceae</taxon>
        <taxon>Suessiales</taxon>
        <taxon>Suessiaceae</taxon>
        <taxon>Polarella</taxon>
    </lineage>
</organism>
<name>A0A813E3L4_POLGL</name>
<keyword evidence="3" id="KW-0547">Nucleotide-binding</keyword>
<evidence type="ECO:0000256" key="1">
    <source>
        <dbReference type="ARBA" id="ARBA00022527"/>
    </source>
</evidence>
<evidence type="ECO:0000256" key="3">
    <source>
        <dbReference type="ARBA" id="ARBA00022741"/>
    </source>
</evidence>
<dbReference type="PROSITE" id="PS50011">
    <property type="entry name" value="PROTEIN_KINASE_DOM"/>
    <property type="match status" value="1"/>
</dbReference>
<gene>
    <name evidence="8" type="ORF">PGLA1383_LOCUS13352</name>
</gene>
<keyword evidence="5" id="KW-0067">ATP-binding</keyword>
<dbReference type="AlphaFoldDB" id="A0A813E3L4"/>
<dbReference type="GO" id="GO:0004674">
    <property type="term" value="F:protein serine/threonine kinase activity"/>
    <property type="evidence" value="ECO:0007669"/>
    <property type="project" value="UniProtKB-KW"/>
</dbReference>
<dbReference type="PANTHER" id="PTHR24349">
    <property type="entry name" value="SERINE/THREONINE-PROTEIN KINASE"/>
    <property type="match status" value="1"/>
</dbReference>
<dbReference type="OMA" id="MHANDIV"/>
<dbReference type="InterPro" id="IPR000719">
    <property type="entry name" value="Prot_kinase_dom"/>
</dbReference>
<dbReference type="EMBL" id="CAJNNV010007357">
    <property type="protein sequence ID" value="CAE8594824.1"/>
    <property type="molecule type" value="Genomic_DNA"/>
</dbReference>
<dbReference type="CDD" id="cd05117">
    <property type="entry name" value="STKc_CAMK"/>
    <property type="match status" value="1"/>
</dbReference>
<protein>
    <recommendedName>
        <fullName evidence="7">Protein kinase domain-containing protein</fullName>
    </recommendedName>
</protein>
<dbReference type="InterPro" id="IPR050205">
    <property type="entry name" value="CDPK_Ser/Thr_kinases"/>
</dbReference>
<evidence type="ECO:0000259" key="7">
    <source>
        <dbReference type="PROSITE" id="PS50011"/>
    </source>
</evidence>
<dbReference type="InterPro" id="IPR011009">
    <property type="entry name" value="Kinase-like_dom_sf"/>
</dbReference>